<dbReference type="Pfam" id="PF00326">
    <property type="entry name" value="Peptidase_S9"/>
    <property type="match status" value="1"/>
</dbReference>
<dbReference type="PANTHER" id="PTHR42776:SF4">
    <property type="entry name" value="ACYLAMINO-ACID-RELEASING ENZYME"/>
    <property type="match status" value="1"/>
</dbReference>
<dbReference type="Gene3D" id="3.40.50.1820">
    <property type="entry name" value="alpha/beta hydrolase"/>
    <property type="match status" value="1"/>
</dbReference>
<dbReference type="EMBL" id="JACYFS010000010">
    <property type="protein sequence ID" value="MBD8084482.1"/>
    <property type="molecule type" value="Genomic_DNA"/>
</dbReference>
<feature type="domain" description="Peptidase S9 prolyl oligopeptidase catalytic" evidence="2">
    <location>
        <begin position="644"/>
        <end position="812"/>
    </location>
</feature>
<name>A0ABR8ZGQ3_9FLAO</name>
<dbReference type="PANTHER" id="PTHR42776">
    <property type="entry name" value="SERINE PEPTIDASE S9 FAMILY MEMBER"/>
    <property type="match status" value="1"/>
</dbReference>
<reference evidence="3 4" key="1">
    <citation type="submission" date="2020-09" db="EMBL/GenBank/DDBJ databases">
        <title>Genome seq and assembly of Chryseobacterium sp.</title>
        <authorList>
            <person name="Chhetri G."/>
        </authorList>
    </citation>
    <scope>NUCLEOTIDE SEQUENCE [LARGE SCALE GENOMIC DNA]</scope>
    <source>
        <strain evidence="3 4">GCR10</strain>
    </source>
</reference>
<dbReference type="SUPFAM" id="SSF82171">
    <property type="entry name" value="DPP6 N-terminal domain-like"/>
    <property type="match status" value="1"/>
</dbReference>
<keyword evidence="1" id="KW-0378">Hydrolase</keyword>
<dbReference type="InterPro" id="IPR001375">
    <property type="entry name" value="Peptidase_S9_cat"/>
</dbReference>
<gene>
    <name evidence="3" type="ORF">IC610_18905</name>
</gene>
<dbReference type="SUPFAM" id="SSF53474">
    <property type="entry name" value="alpha/beta-Hydrolases"/>
    <property type="match status" value="1"/>
</dbReference>
<evidence type="ECO:0000259" key="2">
    <source>
        <dbReference type="Pfam" id="PF00326"/>
    </source>
</evidence>
<keyword evidence="4" id="KW-1185">Reference proteome</keyword>
<dbReference type="RefSeq" id="WP_191738271.1">
    <property type="nucleotide sequence ID" value="NZ_JACYFS010000010.1"/>
</dbReference>
<protein>
    <submittedName>
        <fullName evidence="3">Prolyl oligopeptidase family serine peptidase</fullName>
    </submittedName>
</protein>
<proteinExistence type="predicted"/>
<evidence type="ECO:0000313" key="4">
    <source>
        <dbReference type="Proteomes" id="UP000637299"/>
    </source>
</evidence>
<comment type="caution">
    <text evidence="3">The sequence shown here is derived from an EMBL/GenBank/DDBJ whole genome shotgun (WGS) entry which is preliminary data.</text>
</comment>
<sequence>MVRLFLLLVFCAGICIPAQETGGTLKGNTREYANIRILASSSDQRYVVLHKTYRTNSDTVLIFERKSANPIADTILGQSDVSFLTDETILSSGYNKAGLLNLRSRKVKTFDGVKRTVVLKDKKQFVIEDGKGNITVYSKNGNLLKTLTDVTELVGNGKVLYAMRKGADSTYEIIKWDGQRIKLVYKTEDKINKITFLDSGKFLTVNKNKVFGNRNIFTVDVVRISDDKVFQSDAVISSKGDRINVTQIYNEEVFLVDFQKTERPVESNMLEIWYAGDKTFRDQKTGSLSHDYYVWNVRDDKVKQLSVQQFNNYVGMLDSRFLWAYSSDENFSYTGEREFDIYLYDAESGKSEKIFERVGRLIASTDRRFTLGYEINRKEWLIYDHISKKSEILHLPSKASNPIFTGTGEILFETETDLLKYHVKSKSSELLNIGKGEKVKFYNFNPEVVHGFSTFTASVSQIKTGESLFLNVSRYLRDDTAYYAYDQNRLTEIIPFTRDNVREFTYSPNAEVFFSVEENFNRPAVLNQREVGSAENKILYSSTPAENRLASLKQEILHYKNSLGQPLKGVLYYPVDYNPEKKYPMIVHIYGILNTGANKFLSSELGNNGFSKKLLLENGYFVFQPDIVPDGRGMGRAALDCVNAGLDSVLNNINIDAAKVGLIGHSLGGYETNFIATQSDRFAAYVSGASLGDITSFYFSFNELFKVADYSRFESGQFAMNASYAENKELYFRNNPVNYVENVNAPMLMWCGKKDTNAPTGQTMNFFMGLLRNGKKAVALLYDSQKHSIAINSKEIVDLNRRALDWWNYFLKDEKEIEWINKEIKDAL</sequence>
<evidence type="ECO:0000256" key="1">
    <source>
        <dbReference type="ARBA" id="ARBA00022801"/>
    </source>
</evidence>
<evidence type="ECO:0000313" key="3">
    <source>
        <dbReference type="EMBL" id="MBD8084482.1"/>
    </source>
</evidence>
<dbReference type="InterPro" id="IPR029058">
    <property type="entry name" value="AB_hydrolase_fold"/>
</dbReference>
<dbReference type="Proteomes" id="UP000637299">
    <property type="component" value="Unassembled WGS sequence"/>
</dbReference>
<organism evidence="3 4">
    <name type="scientific">Chryseobacterium caseinilyticum</name>
    <dbReference type="NCBI Taxonomy" id="2771428"/>
    <lineage>
        <taxon>Bacteria</taxon>
        <taxon>Pseudomonadati</taxon>
        <taxon>Bacteroidota</taxon>
        <taxon>Flavobacteriia</taxon>
        <taxon>Flavobacteriales</taxon>
        <taxon>Weeksellaceae</taxon>
        <taxon>Chryseobacterium group</taxon>
        <taxon>Chryseobacterium</taxon>
    </lineage>
</organism>
<accession>A0ABR8ZGQ3</accession>